<feature type="non-terminal residue" evidence="1">
    <location>
        <position position="48"/>
    </location>
</feature>
<sequence>MESLTESLIFDEPCFVEDYQLSHHHHSHFLLVQAVVAVLNYYCPHQRQ</sequence>
<comment type="caution">
    <text evidence="1">The sequence shown here is derived from an EMBL/GenBank/DDBJ whole genome shotgun (WGS) entry which is preliminary data.</text>
</comment>
<organism evidence="1 2">
    <name type="scientific">Trifolium medium</name>
    <dbReference type="NCBI Taxonomy" id="97028"/>
    <lineage>
        <taxon>Eukaryota</taxon>
        <taxon>Viridiplantae</taxon>
        <taxon>Streptophyta</taxon>
        <taxon>Embryophyta</taxon>
        <taxon>Tracheophyta</taxon>
        <taxon>Spermatophyta</taxon>
        <taxon>Magnoliopsida</taxon>
        <taxon>eudicotyledons</taxon>
        <taxon>Gunneridae</taxon>
        <taxon>Pentapetalae</taxon>
        <taxon>rosids</taxon>
        <taxon>fabids</taxon>
        <taxon>Fabales</taxon>
        <taxon>Fabaceae</taxon>
        <taxon>Papilionoideae</taxon>
        <taxon>50 kb inversion clade</taxon>
        <taxon>NPAAA clade</taxon>
        <taxon>Hologalegina</taxon>
        <taxon>IRL clade</taxon>
        <taxon>Trifolieae</taxon>
        <taxon>Trifolium</taxon>
    </lineage>
</organism>
<evidence type="ECO:0000313" key="2">
    <source>
        <dbReference type="Proteomes" id="UP000265520"/>
    </source>
</evidence>
<dbReference type="AlphaFoldDB" id="A0A392TL53"/>
<name>A0A392TL53_9FABA</name>
<protein>
    <submittedName>
        <fullName evidence="1">Uncharacterized protein</fullName>
    </submittedName>
</protein>
<dbReference type="Proteomes" id="UP000265520">
    <property type="component" value="Unassembled WGS sequence"/>
</dbReference>
<proteinExistence type="predicted"/>
<reference evidence="1 2" key="1">
    <citation type="journal article" date="2018" name="Front. Plant Sci.">
        <title>Red Clover (Trifolium pratense) and Zigzag Clover (T. medium) - A Picture of Genomic Similarities and Differences.</title>
        <authorList>
            <person name="Dluhosova J."/>
            <person name="Istvanek J."/>
            <person name="Nedelnik J."/>
            <person name="Repkova J."/>
        </authorList>
    </citation>
    <scope>NUCLEOTIDE SEQUENCE [LARGE SCALE GENOMIC DNA]</scope>
    <source>
        <strain evidence="2">cv. 10/8</strain>
        <tissue evidence="1">Leaf</tissue>
    </source>
</reference>
<accession>A0A392TL53</accession>
<dbReference type="EMBL" id="LXQA010604081">
    <property type="protein sequence ID" value="MCI61678.1"/>
    <property type="molecule type" value="Genomic_DNA"/>
</dbReference>
<keyword evidence="2" id="KW-1185">Reference proteome</keyword>
<evidence type="ECO:0000313" key="1">
    <source>
        <dbReference type="EMBL" id="MCI61678.1"/>
    </source>
</evidence>